<organism evidence="7 8">
    <name type="scientific">Extremus antarcticus</name>
    <dbReference type="NCBI Taxonomy" id="702011"/>
    <lineage>
        <taxon>Eukaryota</taxon>
        <taxon>Fungi</taxon>
        <taxon>Dikarya</taxon>
        <taxon>Ascomycota</taxon>
        <taxon>Pezizomycotina</taxon>
        <taxon>Dothideomycetes</taxon>
        <taxon>Dothideomycetidae</taxon>
        <taxon>Mycosphaerellales</taxon>
        <taxon>Extremaceae</taxon>
        <taxon>Extremus</taxon>
    </lineage>
</organism>
<evidence type="ECO:0000256" key="2">
    <source>
        <dbReference type="ARBA" id="ARBA00022679"/>
    </source>
</evidence>
<dbReference type="GO" id="GO:0016747">
    <property type="term" value="F:acyltransferase activity, transferring groups other than amino-acyl groups"/>
    <property type="evidence" value="ECO:0007669"/>
    <property type="project" value="InterPro"/>
</dbReference>
<sequence>MSLPQYSKEQCLTSYSPPISFWHRLTRLFTLGLPPAFTAQTPRNEHAKATRATAVGRAVPKYYYDQATLTKALLGMWDTSHQNFDRIAKLHENVHVSGRYTALPIERYAQPRSFKDNNDAYIEVAVELGAAAINEALRKAGLKASDIDHIFFVSITGIATPSIDARLVNTLGLRSDIKRTPIFGLGCVAGVAGVARVPDYLEAYLDHIAVLVSVELCTLTFQQQDFSIPNIIASGLFGDGAAAVLIAGANRLATGPQIIDTRSIFYSNTEDAMDWNVTSNGFGIVLSPDVPKIVESNIATNVQEFLAANQLTQADIAFYVCHPGGPKVLQAFESALDLAPHALDVTRRHLAEYGNLSSASVLMVLEDTMALLAQHRPPAGSSRLMMAVGPGFCAELVLLRW</sequence>
<comment type="caution">
    <text evidence="7">The sequence shown here is derived from an EMBL/GenBank/DDBJ whole genome shotgun (WGS) entry which is preliminary data.</text>
</comment>
<evidence type="ECO:0000259" key="5">
    <source>
        <dbReference type="Pfam" id="PF00195"/>
    </source>
</evidence>
<reference evidence="7" key="1">
    <citation type="submission" date="2023-04" db="EMBL/GenBank/DDBJ databases">
        <title>Black Yeasts Isolated from many extreme environments.</title>
        <authorList>
            <person name="Coleine C."/>
            <person name="Stajich J.E."/>
            <person name="Selbmann L."/>
        </authorList>
    </citation>
    <scope>NUCLEOTIDE SEQUENCE</scope>
    <source>
        <strain evidence="7">CCFEE 5312</strain>
    </source>
</reference>
<evidence type="ECO:0000313" key="8">
    <source>
        <dbReference type="Proteomes" id="UP001271007"/>
    </source>
</evidence>
<dbReference type="InterPro" id="IPR001099">
    <property type="entry name" value="Chalcone/stilbene_synt_N"/>
</dbReference>
<name>A0AAJ0GJ08_9PEZI</name>
<comment type="similarity">
    <text evidence="1 4">Belongs to the thiolase-like superfamily. Chalcone/stilbene synthases family.</text>
</comment>
<gene>
    <name evidence="7" type="ORF">LTR09_000096</name>
</gene>
<keyword evidence="3 4" id="KW-0012">Acyltransferase</keyword>
<dbReference type="SUPFAM" id="SSF53901">
    <property type="entry name" value="Thiolase-like"/>
    <property type="match status" value="1"/>
</dbReference>
<dbReference type="GO" id="GO:0030639">
    <property type="term" value="P:polyketide biosynthetic process"/>
    <property type="evidence" value="ECO:0007669"/>
    <property type="project" value="TreeGrafter"/>
</dbReference>
<proteinExistence type="inferred from homology"/>
<keyword evidence="8" id="KW-1185">Reference proteome</keyword>
<evidence type="ECO:0000256" key="3">
    <source>
        <dbReference type="ARBA" id="ARBA00023315"/>
    </source>
</evidence>
<dbReference type="Proteomes" id="UP001271007">
    <property type="component" value="Unassembled WGS sequence"/>
</dbReference>
<feature type="domain" description="Chalcone/stilbene synthase C-terminal" evidence="6">
    <location>
        <begin position="264"/>
        <end position="400"/>
    </location>
</feature>
<evidence type="ECO:0000256" key="1">
    <source>
        <dbReference type="ARBA" id="ARBA00005531"/>
    </source>
</evidence>
<dbReference type="Pfam" id="PF02797">
    <property type="entry name" value="Chal_sti_synt_C"/>
    <property type="match status" value="1"/>
</dbReference>
<feature type="domain" description="Chalcone/stilbene synthase N-terminal" evidence="5">
    <location>
        <begin position="52"/>
        <end position="247"/>
    </location>
</feature>
<evidence type="ECO:0008006" key="9">
    <source>
        <dbReference type="Google" id="ProtNLM"/>
    </source>
</evidence>
<keyword evidence="2 4" id="KW-0808">Transferase</keyword>
<evidence type="ECO:0000256" key="4">
    <source>
        <dbReference type="RuleBase" id="RU003633"/>
    </source>
</evidence>
<dbReference type="InterPro" id="IPR012328">
    <property type="entry name" value="Chalcone/stilbene_synt_C"/>
</dbReference>
<dbReference type="Pfam" id="PF00195">
    <property type="entry name" value="Chal_sti_synt_N"/>
    <property type="match status" value="1"/>
</dbReference>
<dbReference type="CDD" id="cd00831">
    <property type="entry name" value="CHS_like"/>
    <property type="match status" value="1"/>
</dbReference>
<dbReference type="AlphaFoldDB" id="A0AAJ0GJ08"/>
<evidence type="ECO:0000259" key="6">
    <source>
        <dbReference type="Pfam" id="PF02797"/>
    </source>
</evidence>
<dbReference type="Gene3D" id="3.40.47.10">
    <property type="match status" value="2"/>
</dbReference>
<dbReference type="InterPro" id="IPR016039">
    <property type="entry name" value="Thiolase-like"/>
</dbReference>
<dbReference type="InterPro" id="IPR011141">
    <property type="entry name" value="Polyketide_synthase_type-III"/>
</dbReference>
<dbReference type="PANTHER" id="PTHR11877:SF99">
    <property type="entry name" value="1,3,6,8-TETRAHYDROXYNAPHTHALENE SYNTHASE"/>
    <property type="match status" value="1"/>
</dbReference>
<dbReference type="FunFam" id="3.40.47.10:FF:000014">
    <property type="entry name" value="Chalcone synthase 1"/>
    <property type="match status" value="1"/>
</dbReference>
<accession>A0AAJ0GJ08</accession>
<evidence type="ECO:0000313" key="7">
    <source>
        <dbReference type="EMBL" id="KAK3058532.1"/>
    </source>
</evidence>
<dbReference type="EMBL" id="JAWDJX010000001">
    <property type="protein sequence ID" value="KAK3058532.1"/>
    <property type="molecule type" value="Genomic_DNA"/>
</dbReference>
<protein>
    <recommendedName>
        <fullName evidence="9">Type III polyketide synthase</fullName>
    </recommendedName>
</protein>
<dbReference type="PANTHER" id="PTHR11877">
    <property type="entry name" value="HYDROXYMETHYLGLUTARYL-COA SYNTHASE"/>
    <property type="match status" value="1"/>
</dbReference>
<dbReference type="PIRSF" id="PIRSF000451">
    <property type="entry name" value="PKS_III"/>
    <property type="match status" value="1"/>
</dbReference>